<evidence type="ECO:0000313" key="2">
    <source>
        <dbReference type="Proteomes" id="UP001221757"/>
    </source>
</evidence>
<dbReference type="AlphaFoldDB" id="A0AAD7DB50"/>
<sequence>MHLSSPTSHIAVEHWTDMGLPPGSNRNGMLSTNNWTERAFKTFNQVFRIFRLVLILANEWFQYCQAWQPRKQLNVKQFEVNALGHQLWCSAGAVQPFEMPDGRQAWRVARTV</sequence>
<name>A0AAD7DB50_MYCRO</name>
<gene>
    <name evidence="1" type="ORF">B0H17DRAFT_1070288</name>
</gene>
<evidence type="ECO:0008006" key="3">
    <source>
        <dbReference type="Google" id="ProtNLM"/>
    </source>
</evidence>
<protein>
    <recommendedName>
        <fullName evidence="3">Transposase</fullName>
    </recommendedName>
</protein>
<evidence type="ECO:0000313" key="1">
    <source>
        <dbReference type="EMBL" id="KAJ7687455.1"/>
    </source>
</evidence>
<organism evidence="1 2">
    <name type="scientific">Mycena rosella</name>
    <name type="common">Pink bonnet</name>
    <name type="synonym">Agaricus rosellus</name>
    <dbReference type="NCBI Taxonomy" id="1033263"/>
    <lineage>
        <taxon>Eukaryota</taxon>
        <taxon>Fungi</taxon>
        <taxon>Dikarya</taxon>
        <taxon>Basidiomycota</taxon>
        <taxon>Agaricomycotina</taxon>
        <taxon>Agaricomycetes</taxon>
        <taxon>Agaricomycetidae</taxon>
        <taxon>Agaricales</taxon>
        <taxon>Marasmiineae</taxon>
        <taxon>Mycenaceae</taxon>
        <taxon>Mycena</taxon>
    </lineage>
</organism>
<proteinExistence type="predicted"/>
<keyword evidence="2" id="KW-1185">Reference proteome</keyword>
<reference evidence="1" key="1">
    <citation type="submission" date="2023-03" db="EMBL/GenBank/DDBJ databases">
        <title>Massive genome expansion in bonnet fungi (Mycena s.s.) driven by repeated elements and novel gene families across ecological guilds.</title>
        <authorList>
            <consortium name="Lawrence Berkeley National Laboratory"/>
            <person name="Harder C.B."/>
            <person name="Miyauchi S."/>
            <person name="Viragh M."/>
            <person name="Kuo A."/>
            <person name="Thoen E."/>
            <person name="Andreopoulos B."/>
            <person name="Lu D."/>
            <person name="Skrede I."/>
            <person name="Drula E."/>
            <person name="Henrissat B."/>
            <person name="Morin E."/>
            <person name="Kohler A."/>
            <person name="Barry K."/>
            <person name="LaButti K."/>
            <person name="Morin E."/>
            <person name="Salamov A."/>
            <person name="Lipzen A."/>
            <person name="Mereny Z."/>
            <person name="Hegedus B."/>
            <person name="Baldrian P."/>
            <person name="Stursova M."/>
            <person name="Weitz H."/>
            <person name="Taylor A."/>
            <person name="Grigoriev I.V."/>
            <person name="Nagy L.G."/>
            <person name="Martin F."/>
            <person name="Kauserud H."/>
        </authorList>
    </citation>
    <scope>NUCLEOTIDE SEQUENCE</scope>
    <source>
        <strain evidence="1">CBHHK067</strain>
    </source>
</reference>
<dbReference type="Proteomes" id="UP001221757">
    <property type="component" value="Unassembled WGS sequence"/>
</dbReference>
<dbReference type="EMBL" id="JARKIE010000088">
    <property type="protein sequence ID" value="KAJ7687455.1"/>
    <property type="molecule type" value="Genomic_DNA"/>
</dbReference>
<comment type="caution">
    <text evidence="1">The sequence shown here is derived from an EMBL/GenBank/DDBJ whole genome shotgun (WGS) entry which is preliminary data.</text>
</comment>
<accession>A0AAD7DB50</accession>